<feature type="region of interest" description="Disordered" evidence="14">
    <location>
        <begin position="259"/>
        <end position="304"/>
    </location>
</feature>
<evidence type="ECO:0000256" key="10">
    <source>
        <dbReference type="ARBA" id="ARBA00022840"/>
    </source>
</evidence>
<dbReference type="Gene3D" id="3.90.870.10">
    <property type="entry name" value="DHBP synthase"/>
    <property type="match status" value="1"/>
</dbReference>
<dbReference type="RefSeq" id="WP_018976804.1">
    <property type="nucleotide sequence ID" value="NZ_BMLN01000002.1"/>
</dbReference>
<dbReference type="Pfam" id="PF01300">
    <property type="entry name" value="Sua5_yciO_yrdC"/>
    <property type="match status" value="1"/>
</dbReference>
<dbReference type="EC" id="2.7.7.87" evidence="3 13"/>
<dbReference type="InterPro" id="IPR005145">
    <property type="entry name" value="Sua5_C"/>
</dbReference>
<dbReference type="PANTHER" id="PTHR17490">
    <property type="entry name" value="SUA5"/>
    <property type="match status" value="1"/>
</dbReference>
<dbReference type="InterPro" id="IPR050156">
    <property type="entry name" value="TC-AMP_synthase_SUA5"/>
</dbReference>
<evidence type="ECO:0000256" key="8">
    <source>
        <dbReference type="ARBA" id="ARBA00022695"/>
    </source>
</evidence>
<keyword evidence="8 13" id="KW-0548">Nucleotidyltransferase</keyword>
<keyword evidence="10 13" id="KW-0067">ATP-binding</keyword>
<keyword evidence="9 13" id="KW-0547">Nucleotide-binding</keyword>
<dbReference type="SUPFAM" id="SSF55821">
    <property type="entry name" value="YrdC/RibB"/>
    <property type="match status" value="1"/>
</dbReference>
<comment type="catalytic activity">
    <reaction evidence="12 13">
        <text>L-threonine + hydrogencarbonate + ATP = L-threonylcarbamoyladenylate + diphosphate + H2O</text>
        <dbReference type="Rhea" id="RHEA:36407"/>
        <dbReference type="ChEBI" id="CHEBI:15377"/>
        <dbReference type="ChEBI" id="CHEBI:17544"/>
        <dbReference type="ChEBI" id="CHEBI:30616"/>
        <dbReference type="ChEBI" id="CHEBI:33019"/>
        <dbReference type="ChEBI" id="CHEBI:57926"/>
        <dbReference type="ChEBI" id="CHEBI:73682"/>
        <dbReference type="EC" id="2.7.7.87"/>
    </reaction>
</comment>
<dbReference type="InterPro" id="IPR038385">
    <property type="entry name" value="Sua5/YwlC_C"/>
</dbReference>
<dbReference type="PIRSF" id="PIRSF004930">
    <property type="entry name" value="Tln_factor_SUA5"/>
    <property type="match status" value="1"/>
</dbReference>
<protein>
    <recommendedName>
        <fullName evidence="4 13">Threonylcarbamoyl-AMP synthase</fullName>
        <shortName evidence="13">TC-AMP synthase</shortName>
        <ecNumber evidence="3 13">2.7.7.87</ecNumber>
    </recommendedName>
    <alternativeName>
        <fullName evidence="11 13">L-threonylcarbamoyladenylate synthase</fullName>
    </alternativeName>
</protein>
<dbReference type="EMBL" id="BMLN01000002">
    <property type="protein sequence ID" value="GGN93398.1"/>
    <property type="molecule type" value="Genomic_DNA"/>
</dbReference>
<organism evidence="16 17">
    <name type="scientific">Saccharibacillus kuerlensis</name>
    <dbReference type="NCBI Taxonomy" id="459527"/>
    <lineage>
        <taxon>Bacteria</taxon>
        <taxon>Bacillati</taxon>
        <taxon>Bacillota</taxon>
        <taxon>Bacilli</taxon>
        <taxon>Bacillales</taxon>
        <taxon>Paenibacillaceae</taxon>
        <taxon>Saccharibacillus</taxon>
    </lineage>
</organism>
<keyword evidence="7 13" id="KW-0819">tRNA processing</keyword>
<sequence>MGEERNVEKETRMWVISELSSTGNSEVVSHKSLKESSVLQSDERIAAAAASLAEGKLIAFPTETVYGLGADARSTEAVEGIFEAKGRPSDNPLIVHIADRAELDAFVQGVSEADEKLMDAFWPGPLTLVLPVRPGALSPKVTAGLDTVAVRMPDHGIALALIAASGCPLAAPSANRSGRPSPTLASHVREDLDGRIDGIVDGGPAGVGVESTVVRTNTAGGATVLRPGGISAEELGRVLGAQVGAVSADYTADIDPEAARSEAGARGEALNPAREGAAGAKPGDTGPAAVHGEPEEAPRSPGMKYTHYAPSGRLEVVLGAEERTADCIRGLLAAAQARGEKTGVLAFEEHLESYRGLADVVLSLGSGSDLREAAARLYAALRRFDEEGTTYMLAEGCGEEGIGSAVMNRISKAAGGRVHRV</sequence>
<evidence type="ECO:0000256" key="4">
    <source>
        <dbReference type="ARBA" id="ARBA00015492"/>
    </source>
</evidence>
<dbReference type="Pfam" id="PF03481">
    <property type="entry name" value="Sua5_C"/>
    <property type="match status" value="1"/>
</dbReference>
<feature type="domain" description="YrdC-like" evidence="15">
    <location>
        <begin position="42"/>
        <end position="230"/>
    </location>
</feature>
<dbReference type="InterPro" id="IPR017945">
    <property type="entry name" value="DHBP_synth_RibB-like_a/b_dom"/>
</dbReference>
<evidence type="ECO:0000256" key="7">
    <source>
        <dbReference type="ARBA" id="ARBA00022694"/>
    </source>
</evidence>
<keyword evidence="5 13" id="KW-0963">Cytoplasm</keyword>
<dbReference type="NCBIfam" id="TIGR00057">
    <property type="entry name" value="L-threonylcarbamoyladenylate synthase"/>
    <property type="match status" value="1"/>
</dbReference>
<evidence type="ECO:0000256" key="2">
    <source>
        <dbReference type="ARBA" id="ARBA00007663"/>
    </source>
</evidence>
<evidence type="ECO:0000256" key="12">
    <source>
        <dbReference type="ARBA" id="ARBA00048366"/>
    </source>
</evidence>
<evidence type="ECO:0000256" key="11">
    <source>
        <dbReference type="ARBA" id="ARBA00029774"/>
    </source>
</evidence>
<name>A0ABQ2KUK7_9BACL</name>
<comment type="caution">
    <text evidence="16">The sequence shown here is derived from an EMBL/GenBank/DDBJ whole genome shotgun (WGS) entry which is preliminary data.</text>
</comment>
<evidence type="ECO:0000256" key="6">
    <source>
        <dbReference type="ARBA" id="ARBA00022679"/>
    </source>
</evidence>
<evidence type="ECO:0000256" key="14">
    <source>
        <dbReference type="SAM" id="MobiDB-lite"/>
    </source>
</evidence>
<dbReference type="Proteomes" id="UP000606653">
    <property type="component" value="Unassembled WGS sequence"/>
</dbReference>
<keyword evidence="17" id="KW-1185">Reference proteome</keyword>
<dbReference type="PANTHER" id="PTHR17490:SF16">
    <property type="entry name" value="THREONYLCARBAMOYL-AMP SYNTHASE"/>
    <property type="match status" value="1"/>
</dbReference>
<reference evidence="17" key="1">
    <citation type="journal article" date="2019" name="Int. J. Syst. Evol. Microbiol.">
        <title>The Global Catalogue of Microorganisms (GCM) 10K type strain sequencing project: providing services to taxonomists for standard genome sequencing and annotation.</title>
        <authorList>
            <consortium name="The Broad Institute Genomics Platform"/>
            <consortium name="The Broad Institute Genome Sequencing Center for Infectious Disease"/>
            <person name="Wu L."/>
            <person name="Ma J."/>
        </authorList>
    </citation>
    <scope>NUCLEOTIDE SEQUENCE [LARGE SCALE GENOMIC DNA]</scope>
    <source>
        <strain evidence="17">CGMCC 1.6964</strain>
    </source>
</reference>
<evidence type="ECO:0000256" key="3">
    <source>
        <dbReference type="ARBA" id="ARBA00012584"/>
    </source>
</evidence>
<gene>
    <name evidence="16" type="ORF">GCM10010969_07060</name>
</gene>
<accession>A0ABQ2KUK7</accession>
<dbReference type="InterPro" id="IPR010923">
    <property type="entry name" value="T(6)A37_SUA5"/>
</dbReference>
<dbReference type="PROSITE" id="PS51163">
    <property type="entry name" value="YRDC"/>
    <property type="match status" value="1"/>
</dbReference>
<evidence type="ECO:0000313" key="16">
    <source>
        <dbReference type="EMBL" id="GGN93398.1"/>
    </source>
</evidence>
<proteinExistence type="inferred from homology"/>
<comment type="similarity">
    <text evidence="2 13">Belongs to the SUA5 family.</text>
</comment>
<comment type="function">
    <text evidence="13">Required for the formation of a threonylcarbamoyl group on adenosine at position 37 (t(6)A37) in tRNAs that read codons beginning with adenine.</text>
</comment>
<keyword evidence="6 13" id="KW-0808">Transferase</keyword>
<evidence type="ECO:0000256" key="1">
    <source>
        <dbReference type="ARBA" id="ARBA00004496"/>
    </source>
</evidence>
<evidence type="ECO:0000256" key="5">
    <source>
        <dbReference type="ARBA" id="ARBA00022490"/>
    </source>
</evidence>
<evidence type="ECO:0000259" key="15">
    <source>
        <dbReference type="PROSITE" id="PS51163"/>
    </source>
</evidence>
<evidence type="ECO:0000313" key="17">
    <source>
        <dbReference type="Proteomes" id="UP000606653"/>
    </source>
</evidence>
<evidence type="ECO:0000256" key="9">
    <source>
        <dbReference type="ARBA" id="ARBA00022741"/>
    </source>
</evidence>
<comment type="subcellular location">
    <subcellularLocation>
        <location evidence="1 13">Cytoplasm</location>
    </subcellularLocation>
</comment>
<dbReference type="InterPro" id="IPR006070">
    <property type="entry name" value="Sua5-like_dom"/>
</dbReference>
<dbReference type="Gene3D" id="3.40.50.11030">
    <property type="entry name" value="Threonylcarbamoyl-AMP synthase, C-terminal domain"/>
    <property type="match status" value="1"/>
</dbReference>
<evidence type="ECO:0000256" key="13">
    <source>
        <dbReference type="PIRNR" id="PIRNR004930"/>
    </source>
</evidence>